<dbReference type="Proteomes" id="UP000278152">
    <property type="component" value="Chromosome"/>
</dbReference>
<dbReference type="InterPro" id="IPR035985">
    <property type="entry name" value="Ubiquitin-activating_enz"/>
</dbReference>
<protein>
    <recommendedName>
        <fullName evidence="1">THIF-type NAD/FAD binding fold domain-containing protein</fullName>
    </recommendedName>
</protein>
<dbReference type="CDD" id="cd00757">
    <property type="entry name" value="ThiF_MoeB_HesA_family"/>
    <property type="match status" value="1"/>
</dbReference>
<dbReference type="PANTHER" id="PTHR10953">
    <property type="entry name" value="UBIQUITIN-ACTIVATING ENZYME E1"/>
    <property type="match status" value="1"/>
</dbReference>
<proteinExistence type="predicted"/>
<dbReference type="InterPro" id="IPR045886">
    <property type="entry name" value="ThiF/MoeB/HesA"/>
</dbReference>
<sequence>MFLEYMEWTDVSLPPDERYSRHGLIDWWNQDKLTRANVLVVGAGALGNEVLKNLALIGVGHITVIDFDTVSITNLTRSVLFRESDVNQPKVEVARRMILEINPDISVRAIQGDLEFDLGVGNVREHDIIIGCLDSINARWAINNMAYRAGIPWINGGIGVVNGEISFFDPNTDAACYECTITDRMWKRRNQRYSCQGLKRDLPEKSIPTTATIASIIAAMEVQQALLYLHQKEGVLEAGEKLFLNLNPWNAFKVKIPRQEYCLAHDLTLEPSIKLTYSPSLTVEEILKQLDVSGFSDSVLWLRNEVIDRMQCLNCGDQEPINIPRSQFAERDIVCPNCQQERQIQILDKFSLATTQNPINLEQLCLPHNEILHCETSQGRISIQFCPT</sequence>
<accession>A0A3G9JAL9</accession>
<reference evidence="2 3" key="1">
    <citation type="submission" date="2018-11" db="EMBL/GenBank/DDBJ databases">
        <title>Complete genome sequence of Microcystis aeruginosa NIES-102.</title>
        <authorList>
            <person name="Yamaguchi H."/>
            <person name="Suzuki S."/>
            <person name="Kawachi M."/>
        </authorList>
    </citation>
    <scope>NUCLEOTIDE SEQUENCE [LARGE SCALE GENOMIC DNA]</scope>
    <source>
        <strain evidence="2 3">NIES-102</strain>
    </source>
</reference>
<evidence type="ECO:0000313" key="3">
    <source>
        <dbReference type="Proteomes" id="UP000278152"/>
    </source>
</evidence>
<evidence type="ECO:0000313" key="2">
    <source>
        <dbReference type="EMBL" id="BBH37596.1"/>
    </source>
</evidence>
<dbReference type="KEGG" id="mvz:myaer102_00550"/>
<evidence type="ECO:0000259" key="1">
    <source>
        <dbReference type="Pfam" id="PF00899"/>
    </source>
</evidence>
<organism evidence="2 3">
    <name type="scientific">Microcystis viridis NIES-102</name>
    <dbReference type="NCBI Taxonomy" id="213615"/>
    <lineage>
        <taxon>Bacteria</taxon>
        <taxon>Bacillati</taxon>
        <taxon>Cyanobacteriota</taxon>
        <taxon>Cyanophyceae</taxon>
        <taxon>Oscillatoriophycideae</taxon>
        <taxon>Chroococcales</taxon>
        <taxon>Microcystaceae</taxon>
        <taxon>Microcystis</taxon>
    </lineage>
</organism>
<gene>
    <name evidence="2" type="ORF">myaer102_00550</name>
</gene>
<dbReference type="Gene3D" id="3.40.50.720">
    <property type="entry name" value="NAD(P)-binding Rossmann-like Domain"/>
    <property type="match status" value="1"/>
</dbReference>
<dbReference type="GO" id="GO:0032446">
    <property type="term" value="P:protein modification by small protein conjugation"/>
    <property type="evidence" value="ECO:0007669"/>
    <property type="project" value="TreeGrafter"/>
</dbReference>
<name>A0A3G9JAL9_MICVR</name>
<dbReference type="AlphaFoldDB" id="A0A3G9JAL9"/>
<dbReference type="GO" id="GO:0016779">
    <property type="term" value="F:nucleotidyltransferase activity"/>
    <property type="evidence" value="ECO:0007669"/>
    <property type="project" value="TreeGrafter"/>
</dbReference>
<dbReference type="Pfam" id="PF00899">
    <property type="entry name" value="ThiF"/>
    <property type="match status" value="1"/>
</dbReference>
<dbReference type="GO" id="GO:0005737">
    <property type="term" value="C:cytoplasm"/>
    <property type="evidence" value="ECO:0007669"/>
    <property type="project" value="TreeGrafter"/>
</dbReference>
<feature type="domain" description="THIF-type NAD/FAD binding fold" evidence="1">
    <location>
        <begin position="29"/>
        <end position="246"/>
    </location>
</feature>
<dbReference type="GO" id="GO:0008641">
    <property type="term" value="F:ubiquitin-like modifier activating enzyme activity"/>
    <property type="evidence" value="ECO:0007669"/>
    <property type="project" value="InterPro"/>
</dbReference>
<dbReference type="PANTHER" id="PTHR10953:SF102">
    <property type="entry name" value="ADENYLYLTRANSFERASE AND SULFURTRANSFERASE MOCS3"/>
    <property type="match status" value="1"/>
</dbReference>
<dbReference type="SUPFAM" id="SSF69572">
    <property type="entry name" value="Activating enzymes of the ubiquitin-like proteins"/>
    <property type="match status" value="1"/>
</dbReference>
<dbReference type="EMBL" id="AP019314">
    <property type="protein sequence ID" value="BBH37596.1"/>
    <property type="molecule type" value="Genomic_DNA"/>
</dbReference>
<dbReference type="InterPro" id="IPR000594">
    <property type="entry name" value="ThiF_NAD_FAD-bd"/>
</dbReference>
<dbReference type="GO" id="GO:0004792">
    <property type="term" value="F:thiosulfate-cyanide sulfurtransferase activity"/>
    <property type="evidence" value="ECO:0007669"/>
    <property type="project" value="TreeGrafter"/>
</dbReference>